<evidence type="ECO:0000313" key="1">
    <source>
        <dbReference type="EMBL" id="SBS47126.1"/>
    </source>
</evidence>
<feature type="non-terminal residue" evidence="1">
    <location>
        <position position="76"/>
    </location>
</feature>
<reference evidence="1" key="2">
    <citation type="submission" date="2016-06" db="EMBL/GenBank/DDBJ databases">
        <title>The genome of a short-lived fish provides insights into sex chromosome evolution and the genetic control of aging.</title>
        <authorList>
            <person name="Reichwald K."/>
            <person name="Felder M."/>
            <person name="Petzold A."/>
            <person name="Koch P."/>
            <person name="Groth M."/>
            <person name="Platzer M."/>
        </authorList>
    </citation>
    <scope>NUCLEOTIDE SEQUENCE</scope>
    <source>
        <tissue evidence="1">Brain</tissue>
    </source>
</reference>
<dbReference type="EMBL" id="HAEJ01006669">
    <property type="protein sequence ID" value="SBS47126.1"/>
    <property type="molecule type" value="Transcribed_RNA"/>
</dbReference>
<organism evidence="1">
    <name type="scientific">Nothobranchius furzeri</name>
    <name type="common">Turquoise killifish</name>
    <dbReference type="NCBI Taxonomy" id="105023"/>
    <lineage>
        <taxon>Eukaryota</taxon>
        <taxon>Metazoa</taxon>
        <taxon>Chordata</taxon>
        <taxon>Craniata</taxon>
        <taxon>Vertebrata</taxon>
        <taxon>Euteleostomi</taxon>
        <taxon>Actinopterygii</taxon>
        <taxon>Neopterygii</taxon>
        <taxon>Teleostei</taxon>
        <taxon>Neoteleostei</taxon>
        <taxon>Acanthomorphata</taxon>
        <taxon>Ovalentaria</taxon>
        <taxon>Atherinomorphae</taxon>
        <taxon>Cyprinodontiformes</taxon>
        <taxon>Nothobranchiidae</taxon>
        <taxon>Nothobranchius</taxon>
    </lineage>
</organism>
<dbReference type="SUPFAM" id="SSF56112">
    <property type="entry name" value="Protein kinase-like (PK-like)"/>
    <property type="match status" value="1"/>
</dbReference>
<accession>A0A1A8UHP7</accession>
<dbReference type="AlphaFoldDB" id="A0A1A8UHP7"/>
<gene>
    <name evidence="1" type="primary">Nfu_g_1_025105</name>
</gene>
<dbReference type="InterPro" id="IPR011009">
    <property type="entry name" value="Kinase-like_dom_sf"/>
</dbReference>
<reference evidence="1" key="1">
    <citation type="submission" date="2016-05" db="EMBL/GenBank/DDBJ databases">
        <authorList>
            <person name="Lavstsen T."/>
            <person name="Jespersen J.S."/>
        </authorList>
    </citation>
    <scope>NUCLEOTIDE SEQUENCE</scope>
    <source>
        <tissue evidence="1">Brain</tissue>
    </source>
</reference>
<protein>
    <recommendedName>
        <fullName evidence="2">Protein kinase domain-containing protein</fullName>
    </recommendedName>
</protein>
<evidence type="ECO:0008006" key="2">
    <source>
        <dbReference type="Google" id="ProtNLM"/>
    </source>
</evidence>
<name>A0A1A8UHP7_NOTFU</name>
<sequence length="76" mass="9079">MAKSTQECLDNSTFRIKEGMSVASRFNVYQIQKVTHYRKFSQIAECRNERTGEILAIKFVKKKFYSKNRREVRILK</sequence>
<proteinExistence type="predicted"/>
<dbReference type="Gene3D" id="3.30.200.20">
    <property type="entry name" value="Phosphorylase Kinase, domain 1"/>
    <property type="match status" value="1"/>
</dbReference>